<protein>
    <recommendedName>
        <fullName evidence="3">MerR-like DNA binding protein</fullName>
    </recommendedName>
</protein>
<evidence type="ECO:0000313" key="1">
    <source>
        <dbReference type="EMBL" id="MFC5512635.1"/>
    </source>
</evidence>
<evidence type="ECO:0000313" key="2">
    <source>
        <dbReference type="Proteomes" id="UP001596031"/>
    </source>
</evidence>
<dbReference type="EMBL" id="JBHSMS010000048">
    <property type="protein sequence ID" value="MFC5512635.1"/>
    <property type="molecule type" value="Genomic_DNA"/>
</dbReference>
<dbReference type="InterPro" id="IPR009061">
    <property type="entry name" value="DNA-bd_dom_put_sf"/>
</dbReference>
<dbReference type="Proteomes" id="UP001596031">
    <property type="component" value="Unassembled WGS sequence"/>
</dbReference>
<sequence length="78" mass="8319">MVLDQNGCCRKTHDAAVAKLATVEADIKHLNKIRTTLNTLIEECESGGADLSCPIIETLRGGIASNAEVATSYLLSRC</sequence>
<reference evidence="2" key="1">
    <citation type="journal article" date="2019" name="Int. J. Syst. Evol. Microbiol.">
        <title>The Global Catalogue of Microorganisms (GCM) 10K type strain sequencing project: providing services to taxonomists for standard genome sequencing and annotation.</title>
        <authorList>
            <consortium name="The Broad Institute Genomics Platform"/>
            <consortium name="The Broad Institute Genome Sequencing Center for Infectious Disease"/>
            <person name="Wu L."/>
            <person name="Ma J."/>
        </authorList>
    </citation>
    <scope>NUCLEOTIDE SEQUENCE [LARGE SCALE GENOMIC DNA]</scope>
    <source>
        <strain evidence="2">CCUG 38813</strain>
    </source>
</reference>
<comment type="caution">
    <text evidence="1">The sequence shown here is derived from an EMBL/GenBank/DDBJ whole genome shotgun (WGS) entry which is preliminary data.</text>
</comment>
<accession>A0ABW0PJI1</accession>
<dbReference type="SUPFAM" id="SSF46955">
    <property type="entry name" value="Putative DNA-binding domain"/>
    <property type="match status" value="1"/>
</dbReference>
<dbReference type="RefSeq" id="WP_379723325.1">
    <property type="nucleotide sequence ID" value="NZ_JBHSMS010000048.1"/>
</dbReference>
<organism evidence="1 2">
    <name type="scientific">Massilia jejuensis</name>
    <dbReference type="NCBI Taxonomy" id="648894"/>
    <lineage>
        <taxon>Bacteria</taxon>
        <taxon>Pseudomonadati</taxon>
        <taxon>Pseudomonadota</taxon>
        <taxon>Betaproteobacteria</taxon>
        <taxon>Burkholderiales</taxon>
        <taxon>Oxalobacteraceae</taxon>
        <taxon>Telluria group</taxon>
        <taxon>Massilia</taxon>
    </lineage>
</organism>
<name>A0ABW0PJI1_9BURK</name>
<proteinExistence type="predicted"/>
<gene>
    <name evidence="1" type="ORF">ACFPOU_16055</name>
</gene>
<keyword evidence="2" id="KW-1185">Reference proteome</keyword>
<dbReference type="Gene3D" id="1.10.1660.10">
    <property type="match status" value="1"/>
</dbReference>
<evidence type="ECO:0008006" key="3">
    <source>
        <dbReference type="Google" id="ProtNLM"/>
    </source>
</evidence>